<gene>
    <name evidence="1" type="ORF">AOC25_11795</name>
</gene>
<dbReference type="EMBL" id="CP015017">
    <property type="protein sequence ID" value="APC02245.1"/>
    <property type="molecule type" value="Genomic_DNA"/>
</dbReference>
<dbReference type="AlphaFoldDB" id="A0AAC9NHI0"/>
<evidence type="ECO:0000313" key="1">
    <source>
        <dbReference type="EMBL" id="APC02245.1"/>
    </source>
</evidence>
<dbReference type="Proteomes" id="UP000182060">
    <property type="component" value="Chromosome"/>
</dbReference>
<sequence>MKYLPDMKFYDVQGVPVSTTGESTSVIYPCAAWDVLPPREFDPYEAWGKGVKITKEQFEELVKRIHQPKGA</sequence>
<proteinExistence type="predicted"/>
<dbReference type="RefSeq" id="WP_071539883.1">
    <property type="nucleotide sequence ID" value="NZ_CP015016.1"/>
</dbReference>
<organism evidence="1 2">
    <name type="scientific">Polynucleobacter asymbioticus</name>
    <dbReference type="NCBI Taxonomy" id="576611"/>
    <lineage>
        <taxon>Bacteria</taxon>
        <taxon>Pseudomonadati</taxon>
        <taxon>Pseudomonadota</taxon>
        <taxon>Betaproteobacteria</taxon>
        <taxon>Burkholderiales</taxon>
        <taxon>Burkholderiaceae</taxon>
        <taxon>Polynucleobacter</taxon>
    </lineage>
</organism>
<accession>A0AAC9NHI0</accession>
<protein>
    <submittedName>
        <fullName evidence="1">Uncharacterized protein</fullName>
    </submittedName>
</protein>
<name>A0AAC9NHI0_9BURK</name>
<evidence type="ECO:0000313" key="2">
    <source>
        <dbReference type="Proteomes" id="UP000182060"/>
    </source>
</evidence>
<reference evidence="1" key="1">
    <citation type="journal article" date="2017" name="Appl. Environ. Microbiol.">
        <title>Microdiversification of a pelagic Polynucleobacter species is mainly driven by acquisition of genomic islands from a partially interspecific gene pool.</title>
        <authorList>
            <person name="Hoetzinger M."/>
            <person name="Hahn M.W."/>
            <person name="Jezberova J."/>
            <person name="Schmidt J."/>
            <person name="Koll U."/>
        </authorList>
    </citation>
    <scope>NUCLEOTIDE SEQUENCE</scope>
    <source>
        <strain evidence="1">MWH-RechtKol4</strain>
    </source>
</reference>